<keyword evidence="5" id="KW-1185">Reference proteome</keyword>
<evidence type="ECO:0000256" key="2">
    <source>
        <dbReference type="SAM" id="MobiDB-lite"/>
    </source>
</evidence>
<proteinExistence type="inferred from homology"/>
<evidence type="ECO:0000256" key="1">
    <source>
        <dbReference type="ARBA" id="ARBA00008007"/>
    </source>
</evidence>
<dbReference type="InterPro" id="IPR029057">
    <property type="entry name" value="PRTase-like"/>
</dbReference>
<dbReference type="InterPro" id="IPR051910">
    <property type="entry name" value="ComF/GntX_DNA_util-trans"/>
</dbReference>
<dbReference type="CDD" id="cd06223">
    <property type="entry name" value="PRTases_typeI"/>
    <property type="match status" value="1"/>
</dbReference>
<reference evidence="4 5" key="1">
    <citation type="submission" date="2021-02" db="EMBL/GenBank/DDBJ databases">
        <title>Alicyclobacillus curvatus sp. nov. and Alicyclobacillus mengziensis sp. nov., two acidophilic bacteria isolated from acid mine drainage.</title>
        <authorList>
            <person name="Huang Y."/>
        </authorList>
    </citation>
    <scope>NUCLEOTIDE SEQUENCE [LARGE SCALE GENOMIC DNA]</scope>
    <source>
        <strain evidence="4 5">S30H14</strain>
    </source>
</reference>
<dbReference type="Proteomes" id="UP000663505">
    <property type="component" value="Chromosome"/>
</dbReference>
<dbReference type="InterPro" id="IPR000836">
    <property type="entry name" value="PRTase_dom"/>
</dbReference>
<protein>
    <submittedName>
        <fullName evidence="4">ComF family protein</fullName>
    </submittedName>
</protein>
<dbReference type="RefSeq" id="WP_206657473.1">
    <property type="nucleotide sequence ID" value="NZ_CP071182.1"/>
</dbReference>
<dbReference type="Pfam" id="PF00156">
    <property type="entry name" value="Pribosyltran"/>
    <property type="match status" value="1"/>
</dbReference>
<dbReference type="PANTHER" id="PTHR47505">
    <property type="entry name" value="DNA UTILIZATION PROTEIN YHGH"/>
    <property type="match status" value="1"/>
</dbReference>
<feature type="region of interest" description="Disordered" evidence="2">
    <location>
        <begin position="203"/>
        <end position="228"/>
    </location>
</feature>
<dbReference type="SUPFAM" id="SSF53271">
    <property type="entry name" value="PRTase-like"/>
    <property type="match status" value="1"/>
</dbReference>
<gene>
    <name evidence="4" type="ORF">JZ786_03765</name>
</gene>
<dbReference type="AlphaFoldDB" id="A0A9X7Z8F0"/>
<evidence type="ECO:0000259" key="3">
    <source>
        <dbReference type="Pfam" id="PF00156"/>
    </source>
</evidence>
<dbReference type="KEGG" id="afx:JZ786_03765"/>
<accession>A0A9X7Z8F0</accession>
<sequence>MRKQRPDMPTMSVPFRLRRLWNGALDRAYPGAPSVCVMCHRVIPPMSVRQLKNLSAWAETPESLGQFICPFCLQEAKGVKPKPMVRELPVPATRLLVHVYSVYRYEGFVQRAIRPWKYDGALGLTDWFASTMTTTIRACRLTQQVDCIVPVPTSPTRLRQRGYHHTLLLAKAVGRASDLEVVQALQRGVSSMTAGHLKSDAAMEPDAAGGDRSAFAPGHETQTAKSAQERRASLAGVFTVADGRDVRGARVLLLDDVVTTGATMQSCAEQLLRAGAVRVVCIAIADVV</sequence>
<name>A0A9X7Z8F0_9BACL</name>
<organism evidence="4 5">
    <name type="scientific">Alicyclobacillus mengziensis</name>
    <dbReference type="NCBI Taxonomy" id="2931921"/>
    <lineage>
        <taxon>Bacteria</taxon>
        <taxon>Bacillati</taxon>
        <taxon>Bacillota</taxon>
        <taxon>Bacilli</taxon>
        <taxon>Bacillales</taxon>
        <taxon>Alicyclobacillaceae</taxon>
        <taxon>Alicyclobacillus</taxon>
    </lineage>
</organism>
<evidence type="ECO:0000313" key="5">
    <source>
        <dbReference type="Proteomes" id="UP000663505"/>
    </source>
</evidence>
<feature type="domain" description="Phosphoribosyltransferase" evidence="3">
    <location>
        <begin position="230"/>
        <end position="285"/>
    </location>
</feature>
<dbReference type="EMBL" id="CP071182">
    <property type="protein sequence ID" value="QSO48136.1"/>
    <property type="molecule type" value="Genomic_DNA"/>
</dbReference>
<evidence type="ECO:0000313" key="4">
    <source>
        <dbReference type="EMBL" id="QSO48136.1"/>
    </source>
</evidence>
<dbReference type="Gene3D" id="3.40.50.2020">
    <property type="match status" value="1"/>
</dbReference>
<dbReference type="PANTHER" id="PTHR47505:SF1">
    <property type="entry name" value="DNA UTILIZATION PROTEIN YHGH"/>
    <property type="match status" value="1"/>
</dbReference>
<comment type="similarity">
    <text evidence="1">Belongs to the ComF/GntX family.</text>
</comment>